<dbReference type="Proteomes" id="UP000307510">
    <property type="component" value="Unassembled WGS sequence"/>
</dbReference>
<proteinExistence type="predicted"/>
<keyword evidence="1" id="KW-1133">Transmembrane helix</keyword>
<organism evidence="2 3">
    <name type="scientific">Pseudomonas nitroreducens</name>
    <dbReference type="NCBI Taxonomy" id="46680"/>
    <lineage>
        <taxon>Bacteria</taxon>
        <taxon>Pseudomonadati</taxon>
        <taxon>Pseudomonadota</taxon>
        <taxon>Gammaproteobacteria</taxon>
        <taxon>Pseudomonadales</taxon>
        <taxon>Pseudomonadaceae</taxon>
        <taxon>Pseudomonas</taxon>
    </lineage>
</organism>
<keyword evidence="1" id="KW-0472">Membrane</keyword>
<gene>
    <name evidence="2" type="ORF">FEA48_23475</name>
</gene>
<evidence type="ECO:0000313" key="3">
    <source>
        <dbReference type="Proteomes" id="UP000307510"/>
    </source>
</evidence>
<evidence type="ECO:0000256" key="1">
    <source>
        <dbReference type="SAM" id="Phobius"/>
    </source>
</evidence>
<accession>A0A5R8ZYR7</accession>
<name>A0A5R8ZYR7_PSENT</name>
<protein>
    <submittedName>
        <fullName evidence="2">Uncharacterized protein</fullName>
    </submittedName>
</protein>
<keyword evidence="1" id="KW-0812">Transmembrane</keyword>
<feature type="transmembrane region" description="Helical" evidence="1">
    <location>
        <begin position="6"/>
        <end position="28"/>
    </location>
</feature>
<dbReference type="AlphaFoldDB" id="A0A5R8ZYR7"/>
<dbReference type="EMBL" id="VASG01000007">
    <property type="protein sequence ID" value="TLP70797.1"/>
    <property type="molecule type" value="Genomic_DNA"/>
</dbReference>
<sequence>MAIEMIGWAITLLSTFAGIVVGLVRLLLWQFEKRLSEKFAAQDEARREAGEHWEKNFTKVLERQDKDAAAVQQLERAFLTFKAELPMEYVRREDWVRGQSVIEAKLDGLALKFENILLKGARND</sequence>
<reference evidence="2 3" key="1">
    <citation type="submission" date="2019-05" db="EMBL/GenBank/DDBJ databases">
        <authorList>
            <person name="Moore K."/>
            <person name="O'Neill P."/>
            <person name="Farbos A."/>
            <person name="Studholme D.J."/>
        </authorList>
    </citation>
    <scope>NUCLEOTIDE SEQUENCE [LARGE SCALE GENOMIC DNA]</scope>
    <source>
        <strain evidence="2 3">DSM 9128</strain>
    </source>
</reference>
<reference evidence="3" key="2">
    <citation type="submission" date="2019-06" db="EMBL/GenBank/DDBJ databases">
        <title>AzeR, a transcriptional regulator that responds to azelaic acid in Pseudomonas nitroreducens.</title>
        <authorList>
            <person name="Bez C."/>
            <person name="Javvadi S.G."/>
            <person name="Bertani I."/>
            <person name="Devescovi G."/>
            <person name="Studholme D.J."/>
            <person name="Geller A."/>
            <person name="Levy A."/>
            <person name="Venturi V."/>
        </authorList>
    </citation>
    <scope>NUCLEOTIDE SEQUENCE [LARGE SCALE GENOMIC DNA]</scope>
    <source>
        <strain evidence="3">DSM 9128</strain>
    </source>
</reference>
<comment type="caution">
    <text evidence="2">The sequence shown here is derived from an EMBL/GenBank/DDBJ whole genome shotgun (WGS) entry which is preliminary data.</text>
</comment>
<evidence type="ECO:0000313" key="2">
    <source>
        <dbReference type="EMBL" id="TLP70797.1"/>
    </source>
</evidence>
<dbReference type="RefSeq" id="WP_138215955.1">
    <property type="nucleotide sequence ID" value="NZ_VASG01000007.1"/>
</dbReference>